<comment type="caution">
    <text evidence="2">The sequence shown here is derived from an EMBL/GenBank/DDBJ whole genome shotgun (WGS) entry which is preliminary data.</text>
</comment>
<name>A0A2S3X3M2_PSEPU</name>
<evidence type="ECO:0000313" key="3">
    <source>
        <dbReference type="Proteomes" id="UP000237230"/>
    </source>
</evidence>
<dbReference type="EMBL" id="MINH01000019">
    <property type="protein sequence ID" value="POG10152.1"/>
    <property type="molecule type" value="Genomic_DNA"/>
</dbReference>
<evidence type="ECO:0000256" key="1">
    <source>
        <dbReference type="SAM" id="SignalP"/>
    </source>
</evidence>
<feature type="chain" id="PRO_5015691112" description="Glutamate synthase [NADPH] large chain" evidence="1">
    <location>
        <begin position="28"/>
        <end position="443"/>
    </location>
</feature>
<reference evidence="2 3" key="2">
    <citation type="submission" date="2018-03" db="EMBL/GenBank/DDBJ databases">
        <title>Draft genome of Pseudomonas putida strain KH-21-114.</title>
        <authorList>
            <person name="Yoshizawa S."/>
            <person name="Khan N.H."/>
            <person name="Nishimura M."/>
            <person name="Chiura H.X."/>
            <person name="Ogura Y."/>
            <person name="Hayashi T."/>
            <person name="Kogure K."/>
        </authorList>
    </citation>
    <scope>NUCLEOTIDE SEQUENCE [LARGE SCALE GENOMIC DNA]</scope>
    <source>
        <strain evidence="2 3">KH-21-114</strain>
    </source>
</reference>
<accession>A0A2S3X3M2</accession>
<dbReference type="AlphaFoldDB" id="A0A2S3X3M2"/>
<organism evidence="2 3">
    <name type="scientific">Pseudomonas putida</name>
    <name type="common">Arthrobacter siderocapsulatus</name>
    <dbReference type="NCBI Taxonomy" id="303"/>
    <lineage>
        <taxon>Bacteria</taxon>
        <taxon>Pseudomonadati</taxon>
        <taxon>Pseudomonadota</taxon>
        <taxon>Gammaproteobacteria</taxon>
        <taxon>Pseudomonadales</taxon>
        <taxon>Pseudomonadaceae</taxon>
        <taxon>Pseudomonas</taxon>
    </lineage>
</organism>
<feature type="signal peptide" evidence="1">
    <location>
        <begin position="1"/>
        <end position="27"/>
    </location>
</feature>
<dbReference type="Proteomes" id="UP000237230">
    <property type="component" value="Unassembled WGS sequence"/>
</dbReference>
<reference evidence="2 3" key="1">
    <citation type="submission" date="2016-08" db="EMBL/GenBank/DDBJ databases">
        <authorList>
            <person name="Seilhamer J.J."/>
        </authorList>
    </citation>
    <scope>NUCLEOTIDE SEQUENCE [LARGE SCALE GENOMIC DNA]</scope>
    <source>
        <strain evidence="2 3">KH-21-114</strain>
    </source>
</reference>
<evidence type="ECO:0008006" key="4">
    <source>
        <dbReference type="Google" id="ProtNLM"/>
    </source>
</evidence>
<dbReference type="RefSeq" id="WP_258035849.1">
    <property type="nucleotide sequence ID" value="NZ_MINH01000019.1"/>
</dbReference>
<gene>
    <name evidence="2" type="ORF">BGP84_10575</name>
</gene>
<keyword evidence="1" id="KW-0732">Signal</keyword>
<evidence type="ECO:0000313" key="2">
    <source>
        <dbReference type="EMBL" id="POG10152.1"/>
    </source>
</evidence>
<sequence length="443" mass="48107">MHHRPFRLTLAAVLAAVLAGASLEASAQELYGDDERHLNANVEAVFGVFHSEESYAIARDQPGSTSWREGYIKYGLSGDQRLAGNGSLYGAFALLSSGTWGDGDAAGFSDGSERTTKIEDAYLGWKSGNLVPALGEDGIDLSFGKQTVAVGDGFLIQGDSLNVGHGLADGQFNRGGAYYLAARKSFDKTAVLRLGGKQGWRSDLMWLQSDNRAQAKTEMHVATLEHVADAGTVGLTYIDTTHVDKAFASPQQLERDGMKTYSLRGQGNAGVENLFLSGEYAKQDKPHTATEDAWYLEAGWTFADVPWQPNLSYRYSRFSEGYDTLFYGLGRGLGTWFQGEVAGNYAGPFNSNARIQKVGLTVSPTQSLKVGILGFDFDTIDRSLGNADGHEVDLYAEWTINDHLMIVPLVGLYQPDHSAEQGGTQLGNDNRNLYSQVVFVSTF</sequence>
<protein>
    <recommendedName>
        <fullName evidence="4">Glutamate synthase [NADPH] large chain</fullName>
    </recommendedName>
</protein>
<proteinExistence type="predicted"/>